<gene>
    <name evidence="3" type="ORF">NA57DRAFT_70897</name>
</gene>
<dbReference type="EMBL" id="ML978121">
    <property type="protein sequence ID" value="KAF2104689.1"/>
    <property type="molecule type" value="Genomic_DNA"/>
</dbReference>
<keyword evidence="4" id="KW-1185">Reference proteome</keyword>
<organism evidence="3 4">
    <name type="scientific">Rhizodiscina lignyota</name>
    <dbReference type="NCBI Taxonomy" id="1504668"/>
    <lineage>
        <taxon>Eukaryota</taxon>
        <taxon>Fungi</taxon>
        <taxon>Dikarya</taxon>
        <taxon>Ascomycota</taxon>
        <taxon>Pezizomycotina</taxon>
        <taxon>Dothideomycetes</taxon>
        <taxon>Pleosporomycetidae</taxon>
        <taxon>Aulographales</taxon>
        <taxon>Rhizodiscinaceae</taxon>
        <taxon>Rhizodiscina</taxon>
    </lineage>
</organism>
<evidence type="ECO:0000313" key="4">
    <source>
        <dbReference type="Proteomes" id="UP000799772"/>
    </source>
</evidence>
<accession>A0A9P4IRW5</accession>
<feature type="chain" id="PRO_5040293885" evidence="2">
    <location>
        <begin position="21"/>
        <end position="659"/>
    </location>
</feature>
<protein>
    <submittedName>
        <fullName evidence="3">Uncharacterized protein</fullName>
    </submittedName>
</protein>
<feature type="compositionally biased region" description="Low complexity" evidence="1">
    <location>
        <begin position="169"/>
        <end position="178"/>
    </location>
</feature>
<reference evidence="3" key="1">
    <citation type="journal article" date="2020" name="Stud. Mycol.">
        <title>101 Dothideomycetes genomes: a test case for predicting lifestyles and emergence of pathogens.</title>
        <authorList>
            <person name="Haridas S."/>
            <person name="Albert R."/>
            <person name="Binder M."/>
            <person name="Bloem J."/>
            <person name="Labutti K."/>
            <person name="Salamov A."/>
            <person name="Andreopoulos B."/>
            <person name="Baker S."/>
            <person name="Barry K."/>
            <person name="Bills G."/>
            <person name="Bluhm B."/>
            <person name="Cannon C."/>
            <person name="Castanera R."/>
            <person name="Culley D."/>
            <person name="Daum C."/>
            <person name="Ezra D."/>
            <person name="Gonzalez J."/>
            <person name="Henrissat B."/>
            <person name="Kuo A."/>
            <person name="Liang C."/>
            <person name="Lipzen A."/>
            <person name="Lutzoni F."/>
            <person name="Magnuson J."/>
            <person name="Mondo S."/>
            <person name="Nolan M."/>
            <person name="Ohm R."/>
            <person name="Pangilinan J."/>
            <person name="Park H.-J."/>
            <person name="Ramirez L."/>
            <person name="Alfaro M."/>
            <person name="Sun H."/>
            <person name="Tritt A."/>
            <person name="Yoshinaga Y."/>
            <person name="Zwiers L.-H."/>
            <person name="Turgeon B."/>
            <person name="Goodwin S."/>
            <person name="Spatafora J."/>
            <person name="Crous P."/>
            <person name="Grigoriev I."/>
        </authorList>
    </citation>
    <scope>NUCLEOTIDE SEQUENCE</scope>
    <source>
        <strain evidence="3">CBS 133067</strain>
    </source>
</reference>
<comment type="caution">
    <text evidence="3">The sequence shown here is derived from an EMBL/GenBank/DDBJ whole genome shotgun (WGS) entry which is preliminary data.</text>
</comment>
<keyword evidence="2" id="KW-0732">Signal</keyword>
<feature type="compositionally biased region" description="Basic and acidic residues" evidence="1">
    <location>
        <begin position="620"/>
        <end position="636"/>
    </location>
</feature>
<dbReference type="AlphaFoldDB" id="A0A9P4IRW5"/>
<feature type="compositionally biased region" description="Low complexity" evidence="1">
    <location>
        <begin position="187"/>
        <end position="199"/>
    </location>
</feature>
<dbReference type="Proteomes" id="UP000799772">
    <property type="component" value="Unassembled WGS sequence"/>
</dbReference>
<evidence type="ECO:0000256" key="2">
    <source>
        <dbReference type="SAM" id="SignalP"/>
    </source>
</evidence>
<feature type="signal peptide" evidence="2">
    <location>
        <begin position="1"/>
        <end position="20"/>
    </location>
</feature>
<evidence type="ECO:0000256" key="1">
    <source>
        <dbReference type="SAM" id="MobiDB-lite"/>
    </source>
</evidence>
<sequence>MHLSVNLAALLLSVPALINASPLASIETTIKDGTTTLRSTSTITISPSTTTTRRTQPLTIVEEVETSTISTARPVTITISHPRRPSLTLVSLKSTPTFSTHTEHGTTFVELSYSPSSTRTYMSDRYSASVERLDSAFEGMSSLVSSIESGLSATGSFTDVTGTLTVPWTSSSTSPSMTIQHGTSTVTSLPESTKSSTSSVDPDDLLDEISFTPLTQSTSSRRRTRVVVTTTVYVSHTLTSTTTETTRVTSASSAAETFTVLNDEDISEIESEFLDHATSTTSSETMPVTSMPLSHYDADSLKGNAREYIDALAIEHWFEDLEADHEDTNAIAAEIFLSNFMSVFLPFYLPDEPTSAVDLYPTPPASFYATASSSWAEMISHGSAMTSIGAQSSLSSPGSFETYLSHASEFISILERFMEARMTLMDNVAHANESGDETEKIKSLLWSSIDALMVLASTSAQMTTPQTTSAQTPSRTLAATYALITTTAETLGTMSAIWTTEGVKPGYASMKFIPTATSTVTTTITSTITVDDIEKRNSGSFPTPYIVKGSHTPSMVTLTTRMQSQPEPSIGGSDGDLGELFEEVDSPGALVIFHDGDIDIEYNTGLQKRGAAPSATFPSHVEKTRNPPPPHKDEKGKVIIVDDGHVKVQVNNWGPSTKQ</sequence>
<name>A0A9P4IRW5_9PEZI</name>
<feature type="region of interest" description="Disordered" evidence="1">
    <location>
        <begin position="609"/>
        <end position="636"/>
    </location>
</feature>
<evidence type="ECO:0000313" key="3">
    <source>
        <dbReference type="EMBL" id="KAF2104689.1"/>
    </source>
</evidence>
<proteinExistence type="predicted"/>
<feature type="region of interest" description="Disordered" evidence="1">
    <location>
        <begin position="169"/>
        <end position="203"/>
    </location>
</feature>